<name>A0ACB7ZSQ7_9AGAM</name>
<dbReference type="Proteomes" id="UP000790377">
    <property type="component" value="Unassembled WGS sequence"/>
</dbReference>
<evidence type="ECO:0000313" key="1">
    <source>
        <dbReference type="EMBL" id="KAH7903897.1"/>
    </source>
</evidence>
<sequence>MSQQTPIRRMTTRSKNANQRPGLIDLNPPSLGTSEPASKPRRTKAQKTLDDEKKADDTRQAEEDAAEALIAIKQGYARVAVLEEKMKVREANQKADAPKPPRPKTSKKPASYSGDGEAAAVESEADGTLISDEEELAKPANGKALKGKGKKVRAPPKPLKTAVRDAISAVHTKAVDKISHVPRDKSTEADLAVPPVSKKNEISGRIQNWTAGVDLTPDATPKPKQARVSGFSSTVHSTLVGSTPKTSLLGLSIAKSTLSSGISVSSKSGPIRALTLANTAKVSSAPETTSNPMVGNGSPFDANEDEDEDNEDDALAEELERQAALIRAKKQQRKMGLVQIKIELPDTSINQRSEEPCENDKAQSQSVDEDHDFDMDDLETQNTTRTGHAEDQDVAMPSADEDFELTPPPSTQPRAMHYSSTKSPTVNLKRKRISDPIDSSDSEIEIIDGPSKQPAIKLEKTEQQSVRQTSTKTATIKLKSGTASKLPVAKRVKLEKVSELSAPVHAPSPLTGERILPRSQYRHEHLPKGVNFGGRWKKTFIPTVILYLGGLAECWPSNEDALVAALQTIFNAVYDGILEHTVTTEGAVFAVTLQRLCTWRNSMASAAIAALAHLMVAQSDIETDEDRQFFATEYRKKFAFVYEDIEDENNYSGAFKSEIIVQTVAQHIFMTLGAINVPSLKTKLTEAKGAIILATVAVERALHLFIDGDIEISNIALLSKGLAKVKIPAKTNKETGARESTTTLAFSDDNWGAKAKNYMKALTERHPAAISDTTERARAIAKARRQRSSLAADDNEDNGDASTEDERVFL</sequence>
<organism evidence="1 2">
    <name type="scientific">Hygrophoropsis aurantiaca</name>
    <dbReference type="NCBI Taxonomy" id="72124"/>
    <lineage>
        <taxon>Eukaryota</taxon>
        <taxon>Fungi</taxon>
        <taxon>Dikarya</taxon>
        <taxon>Basidiomycota</taxon>
        <taxon>Agaricomycotina</taxon>
        <taxon>Agaricomycetes</taxon>
        <taxon>Agaricomycetidae</taxon>
        <taxon>Boletales</taxon>
        <taxon>Coniophorineae</taxon>
        <taxon>Hygrophoropsidaceae</taxon>
        <taxon>Hygrophoropsis</taxon>
    </lineage>
</organism>
<proteinExistence type="predicted"/>
<reference evidence="1" key="1">
    <citation type="journal article" date="2021" name="New Phytol.">
        <title>Evolutionary innovations through gain and loss of genes in the ectomycorrhizal Boletales.</title>
        <authorList>
            <person name="Wu G."/>
            <person name="Miyauchi S."/>
            <person name="Morin E."/>
            <person name="Kuo A."/>
            <person name="Drula E."/>
            <person name="Varga T."/>
            <person name="Kohler A."/>
            <person name="Feng B."/>
            <person name="Cao Y."/>
            <person name="Lipzen A."/>
            <person name="Daum C."/>
            <person name="Hundley H."/>
            <person name="Pangilinan J."/>
            <person name="Johnson J."/>
            <person name="Barry K."/>
            <person name="LaButti K."/>
            <person name="Ng V."/>
            <person name="Ahrendt S."/>
            <person name="Min B."/>
            <person name="Choi I.G."/>
            <person name="Park H."/>
            <person name="Plett J.M."/>
            <person name="Magnuson J."/>
            <person name="Spatafora J.W."/>
            <person name="Nagy L.G."/>
            <person name="Henrissat B."/>
            <person name="Grigoriev I.V."/>
            <person name="Yang Z.L."/>
            <person name="Xu J."/>
            <person name="Martin F.M."/>
        </authorList>
    </citation>
    <scope>NUCLEOTIDE SEQUENCE</scope>
    <source>
        <strain evidence="1">ATCC 28755</strain>
    </source>
</reference>
<evidence type="ECO:0000313" key="2">
    <source>
        <dbReference type="Proteomes" id="UP000790377"/>
    </source>
</evidence>
<keyword evidence="2" id="KW-1185">Reference proteome</keyword>
<gene>
    <name evidence="1" type="ORF">BJ138DRAFT_1119940</name>
</gene>
<accession>A0ACB7ZSQ7</accession>
<protein>
    <submittedName>
        <fullName evidence="1">Uncharacterized protein</fullName>
    </submittedName>
</protein>
<dbReference type="EMBL" id="MU268703">
    <property type="protein sequence ID" value="KAH7903897.1"/>
    <property type="molecule type" value="Genomic_DNA"/>
</dbReference>
<comment type="caution">
    <text evidence="1">The sequence shown here is derived from an EMBL/GenBank/DDBJ whole genome shotgun (WGS) entry which is preliminary data.</text>
</comment>